<protein>
    <submittedName>
        <fullName evidence="1">Uncharacterized protein</fullName>
    </submittedName>
</protein>
<dbReference type="AlphaFoldDB" id="A0A139WAL4"/>
<proteinExistence type="predicted"/>
<dbReference type="EMBL" id="KQ971381">
    <property type="protein sequence ID" value="KYB24976.1"/>
    <property type="molecule type" value="Genomic_DNA"/>
</dbReference>
<organism evidence="1 2">
    <name type="scientific">Tribolium castaneum</name>
    <name type="common">Red flour beetle</name>
    <dbReference type="NCBI Taxonomy" id="7070"/>
    <lineage>
        <taxon>Eukaryota</taxon>
        <taxon>Metazoa</taxon>
        <taxon>Ecdysozoa</taxon>
        <taxon>Arthropoda</taxon>
        <taxon>Hexapoda</taxon>
        <taxon>Insecta</taxon>
        <taxon>Pterygota</taxon>
        <taxon>Neoptera</taxon>
        <taxon>Endopterygota</taxon>
        <taxon>Coleoptera</taxon>
        <taxon>Polyphaga</taxon>
        <taxon>Cucujiformia</taxon>
        <taxon>Tenebrionidae</taxon>
        <taxon>Tenebrionidae incertae sedis</taxon>
        <taxon>Tribolium</taxon>
    </lineage>
</organism>
<dbReference type="Proteomes" id="UP000007266">
    <property type="component" value="Linkage group 10"/>
</dbReference>
<name>A0A139WAL4_TRICA</name>
<gene>
    <name evidence="1" type="primary">AUGUSTUS-3.0.2_34908</name>
    <name evidence="1" type="ORF">TcasGA2_TC034908</name>
</gene>
<sequence length="94" mass="10563">MVNSRTSVKCWNKNKFVQYGCDWQENAVIARKWDDFTQNQSGPWPGLVDWQALMLAYFSLQSLAAASTAPVSGNPPAPTLPYLTPVLKSNFFIH</sequence>
<reference evidence="1 2" key="1">
    <citation type="journal article" date="2008" name="Nature">
        <title>The genome of the model beetle and pest Tribolium castaneum.</title>
        <authorList>
            <consortium name="Tribolium Genome Sequencing Consortium"/>
            <person name="Richards S."/>
            <person name="Gibbs R.A."/>
            <person name="Weinstock G.M."/>
            <person name="Brown S.J."/>
            <person name="Denell R."/>
            <person name="Beeman R.W."/>
            <person name="Gibbs R."/>
            <person name="Beeman R.W."/>
            <person name="Brown S.J."/>
            <person name="Bucher G."/>
            <person name="Friedrich M."/>
            <person name="Grimmelikhuijzen C.J."/>
            <person name="Klingler M."/>
            <person name="Lorenzen M."/>
            <person name="Richards S."/>
            <person name="Roth S."/>
            <person name="Schroder R."/>
            <person name="Tautz D."/>
            <person name="Zdobnov E.M."/>
            <person name="Muzny D."/>
            <person name="Gibbs R.A."/>
            <person name="Weinstock G.M."/>
            <person name="Attaway T."/>
            <person name="Bell S."/>
            <person name="Buhay C.J."/>
            <person name="Chandrabose M.N."/>
            <person name="Chavez D."/>
            <person name="Clerk-Blankenburg K.P."/>
            <person name="Cree A."/>
            <person name="Dao M."/>
            <person name="Davis C."/>
            <person name="Chacko J."/>
            <person name="Dinh H."/>
            <person name="Dugan-Rocha S."/>
            <person name="Fowler G."/>
            <person name="Garner T.T."/>
            <person name="Garnes J."/>
            <person name="Gnirke A."/>
            <person name="Hawes A."/>
            <person name="Hernandez J."/>
            <person name="Hines S."/>
            <person name="Holder M."/>
            <person name="Hume J."/>
            <person name="Jhangiani S.N."/>
            <person name="Joshi V."/>
            <person name="Khan Z.M."/>
            <person name="Jackson L."/>
            <person name="Kovar C."/>
            <person name="Kowis A."/>
            <person name="Lee S."/>
            <person name="Lewis L.R."/>
            <person name="Margolis J."/>
            <person name="Morgan M."/>
            <person name="Nazareth L.V."/>
            <person name="Nguyen N."/>
            <person name="Okwuonu G."/>
            <person name="Parker D."/>
            <person name="Richards S."/>
            <person name="Ruiz S.J."/>
            <person name="Santibanez J."/>
            <person name="Savard J."/>
            <person name="Scherer S.E."/>
            <person name="Schneider B."/>
            <person name="Sodergren E."/>
            <person name="Tautz D."/>
            <person name="Vattahil S."/>
            <person name="Villasana D."/>
            <person name="White C.S."/>
            <person name="Wright R."/>
            <person name="Park Y."/>
            <person name="Beeman R.W."/>
            <person name="Lord J."/>
            <person name="Oppert B."/>
            <person name="Lorenzen M."/>
            <person name="Brown S."/>
            <person name="Wang L."/>
            <person name="Savard J."/>
            <person name="Tautz D."/>
            <person name="Richards S."/>
            <person name="Weinstock G."/>
            <person name="Gibbs R.A."/>
            <person name="Liu Y."/>
            <person name="Worley K."/>
            <person name="Weinstock G."/>
            <person name="Elsik C.G."/>
            <person name="Reese J.T."/>
            <person name="Elhaik E."/>
            <person name="Landan G."/>
            <person name="Graur D."/>
            <person name="Arensburger P."/>
            <person name="Atkinson P."/>
            <person name="Beeman R.W."/>
            <person name="Beidler J."/>
            <person name="Brown S.J."/>
            <person name="Demuth J.P."/>
            <person name="Drury D.W."/>
            <person name="Du Y.Z."/>
            <person name="Fujiwara H."/>
            <person name="Lorenzen M."/>
            <person name="Maselli V."/>
            <person name="Osanai M."/>
            <person name="Park Y."/>
            <person name="Robertson H.M."/>
            <person name="Tu Z."/>
            <person name="Wang J.J."/>
            <person name="Wang S."/>
            <person name="Richards S."/>
            <person name="Song H."/>
            <person name="Zhang L."/>
            <person name="Sodergren E."/>
            <person name="Werner D."/>
            <person name="Stanke M."/>
            <person name="Morgenstern B."/>
            <person name="Solovyev V."/>
            <person name="Kosarev P."/>
            <person name="Brown G."/>
            <person name="Chen H.C."/>
            <person name="Ermolaeva O."/>
            <person name="Hlavina W."/>
            <person name="Kapustin Y."/>
            <person name="Kiryutin B."/>
            <person name="Kitts P."/>
            <person name="Maglott D."/>
            <person name="Pruitt K."/>
            <person name="Sapojnikov V."/>
            <person name="Souvorov A."/>
            <person name="Mackey A.J."/>
            <person name="Waterhouse R.M."/>
            <person name="Wyder S."/>
            <person name="Zdobnov E.M."/>
            <person name="Zdobnov E.M."/>
            <person name="Wyder S."/>
            <person name="Kriventseva E.V."/>
            <person name="Kadowaki T."/>
            <person name="Bork P."/>
            <person name="Aranda M."/>
            <person name="Bao R."/>
            <person name="Beermann A."/>
            <person name="Berns N."/>
            <person name="Bolognesi R."/>
            <person name="Bonneton F."/>
            <person name="Bopp D."/>
            <person name="Brown S.J."/>
            <person name="Bucher G."/>
            <person name="Butts T."/>
            <person name="Chaumot A."/>
            <person name="Denell R.E."/>
            <person name="Ferrier D.E."/>
            <person name="Friedrich M."/>
            <person name="Gordon C.M."/>
            <person name="Jindra M."/>
            <person name="Klingler M."/>
            <person name="Lan Q."/>
            <person name="Lattorff H.M."/>
            <person name="Laudet V."/>
            <person name="von Levetsow C."/>
            <person name="Liu Z."/>
            <person name="Lutz R."/>
            <person name="Lynch J.A."/>
            <person name="da Fonseca R.N."/>
            <person name="Posnien N."/>
            <person name="Reuter R."/>
            <person name="Roth S."/>
            <person name="Savard J."/>
            <person name="Schinko J.B."/>
            <person name="Schmitt C."/>
            <person name="Schoppmeier M."/>
            <person name="Schroder R."/>
            <person name="Shippy T.D."/>
            <person name="Simonnet F."/>
            <person name="Marques-Souza H."/>
            <person name="Tautz D."/>
            <person name="Tomoyasu Y."/>
            <person name="Trauner J."/>
            <person name="Van der Zee M."/>
            <person name="Vervoort M."/>
            <person name="Wittkopp N."/>
            <person name="Wimmer E.A."/>
            <person name="Yang X."/>
            <person name="Jones A.K."/>
            <person name="Sattelle D.B."/>
            <person name="Ebert P.R."/>
            <person name="Nelson D."/>
            <person name="Scott J.G."/>
            <person name="Beeman R.W."/>
            <person name="Muthukrishnan S."/>
            <person name="Kramer K.J."/>
            <person name="Arakane Y."/>
            <person name="Beeman R.W."/>
            <person name="Zhu Q."/>
            <person name="Hogenkamp D."/>
            <person name="Dixit R."/>
            <person name="Oppert B."/>
            <person name="Jiang H."/>
            <person name="Zou Z."/>
            <person name="Marshall J."/>
            <person name="Elpidina E."/>
            <person name="Vinokurov K."/>
            <person name="Oppert C."/>
            <person name="Zou Z."/>
            <person name="Evans J."/>
            <person name="Lu Z."/>
            <person name="Zhao P."/>
            <person name="Sumathipala N."/>
            <person name="Altincicek B."/>
            <person name="Vilcinskas A."/>
            <person name="Williams M."/>
            <person name="Hultmark D."/>
            <person name="Hetru C."/>
            <person name="Jiang H."/>
            <person name="Grimmelikhuijzen C.J."/>
            <person name="Hauser F."/>
            <person name="Cazzamali G."/>
            <person name="Williamson M."/>
            <person name="Park Y."/>
            <person name="Li B."/>
            <person name="Tanaka Y."/>
            <person name="Predel R."/>
            <person name="Neupert S."/>
            <person name="Schachtner J."/>
            <person name="Verleyen P."/>
            <person name="Raible F."/>
            <person name="Bork P."/>
            <person name="Friedrich M."/>
            <person name="Walden K.K."/>
            <person name="Robertson H.M."/>
            <person name="Angeli S."/>
            <person name="Foret S."/>
            <person name="Bucher G."/>
            <person name="Schuetz S."/>
            <person name="Maleszka R."/>
            <person name="Wimmer E.A."/>
            <person name="Beeman R.W."/>
            <person name="Lorenzen M."/>
            <person name="Tomoyasu Y."/>
            <person name="Miller S.C."/>
            <person name="Grossmann D."/>
            <person name="Bucher G."/>
        </authorList>
    </citation>
    <scope>NUCLEOTIDE SEQUENCE [LARGE SCALE GENOMIC DNA]</scope>
    <source>
        <strain evidence="1 2">Georgia GA2</strain>
    </source>
</reference>
<evidence type="ECO:0000313" key="2">
    <source>
        <dbReference type="Proteomes" id="UP000007266"/>
    </source>
</evidence>
<keyword evidence="2" id="KW-1185">Reference proteome</keyword>
<evidence type="ECO:0000313" key="1">
    <source>
        <dbReference type="EMBL" id="KYB24976.1"/>
    </source>
</evidence>
<accession>A0A139WAL4</accession>
<dbReference type="InParanoid" id="A0A139WAL4"/>
<reference evidence="1 2" key="2">
    <citation type="journal article" date="2010" name="Nucleic Acids Res.">
        <title>BeetleBase in 2010: revisions to provide comprehensive genomic information for Tribolium castaneum.</title>
        <authorList>
            <person name="Kim H.S."/>
            <person name="Murphy T."/>
            <person name="Xia J."/>
            <person name="Caragea D."/>
            <person name="Park Y."/>
            <person name="Beeman R.W."/>
            <person name="Lorenzen M.D."/>
            <person name="Butcher S."/>
            <person name="Manak J.R."/>
            <person name="Brown S.J."/>
        </authorList>
    </citation>
    <scope>GENOME REANNOTATION</scope>
    <source>
        <strain evidence="1 2">Georgia GA2</strain>
    </source>
</reference>